<gene>
    <name evidence="2" type="ORF">E2C01_024226</name>
</gene>
<evidence type="ECO:0000313" key="2">
    <source>
        <dbReference type="EMBL" id="MPC30954.1"/>
    </source>
</evidence>
<accession>A0A5B7EE08</accession>
<comment type="caution">
    <text evidence="2">The sequence shown here is derived from an EMBL/GenBank/DDBJ whole genome shotgun (WGS) entry which is preliminary data.</text>
</comment>
<sequence length="66" mass="7268">MGVRGEPTRCGEERGGMEDEICSVENEIVIVPCEGRSSDVQSRGPRRRGVEKSPLPPKTIPRAVYN</sequence>
<keyword evidence="3" id="KW-1185">Reference proteome</keyword>
<evidence type="ECO:0000256" key="1">
    <source>
        <dbReference type="SAM" id="MobiDB-lite"/>
    </source>
</evidence>
<dbReference type="Proteomes" id="UP000324222">
    <property type="component" value="Unassembled WGS sequence"/>
</dbReference>
<protein>
    <submittedName>
        <fullName evidence="2">Uncharacterized protein</fullName>
    </submittedName>
</protein>
<evidence type="ECO:0000313" key="3">
    <source>
        <dbReference type="Proteomes" id="UP000324222"/>
    </source>
</evidence>
<feature type="region of interest" description="Disordered" evidence="1">
    <location>
        <begin position="35"/>
        <end position="66"/>
    </location>
</feature>
<proteinExistence type="predicted"/>
<dbReference type="AlphaFoldDB" id="A0A5B7EE08"/>
<dbReference type="EMBL" id="VSRR010002343">
    <property type="protein sequence ID" value="MPC30954.1"/>
    <property type="molecule type" value="Genomic_DNA"/>
</dbReference>
<name>A0A5B7EE08_PORTR</name>
<reference evidence="2 3" key="1">
    <citation type="submission" date="2019-05" db="EMBL/GenBank/DDBJ databases">
        <title>Another draft genome of Portunus trituberculatus and its Hox gene families provides insights of decapod evolution.</title>
        <authorList>
            <person name="Jeong J.-H."/>
            <person name="Song I."/>
            <person name="Kim S."/>
            <person name="Choi T."/>
            <person name="Kim D."/>
            <person name="Ryu S."/>
            <person name="Kim W."/>
        </authorList>
    </citation>
    <scope>NUCLEOTIDE SEQUENCE [LARGE SCALE GENOMIC DNA]</scope>
    <source>
        <tissue evidence="2">Muscle</tissue>
    </source>
</reference>
<organism evidence="2 3">
    <name type="scientific">Portunus trituberculatus</name>
    <name type="common">Swimming crab</name>
    <name type="synonym">Neptunus trituberculatus</name>
    <dbReference type="NCBI Taxonomy" id="210409"/>
    <lineage>
        <taxon>Eukaryota</taxon>
        <taxon>Metazoa</taxon>
        <taxon>Ecdysozoa</taxon>
        <taxon>Arthropoda</taxon>
        <taxon>Crustacea</taxon>
        <taxon>Multicrustacea</taxon>
        <taxon>Malacostraca</taxon>
        <taxon>Eumalacostraca</taxon>
        <taxon>Eucarida</taxon>
        <taxon>Decapoda</taxon>
        <taxon>Pleocyemata</taxon>
        <taxon>Brachyura</taxon>
        <taxon>Eubrachyura</taxon>
        <taxon>Portunoidea</taxon>
        <taxon>Portunidae</taxon>
        <taxon>Portuninae</taxon>
        <taxon>Portunus</taxon>
    </lineage>
</organism>